<reference evidence="1" key="1">
    <citation type="submission" date="2018-12" db="EMBL/GenBank/DDBJ databases">
        <authorList>
            <person name="Ashton P.M."/>
            <person name="Dallman T."/>
            <person name="Nair S."/>
            <person name="De Pinna E."/>
            <person name="Peters T."/>
            <person name="Grant K."/>
        </authorList>
    </citation>
    <scope>NUCLEOTIDE SEQUENCE</scope>
    <source>
        <strain evidence="1">650060</strain>
    </source>
</reference>
<name>A0A5X6EQZ3_SALET</name>
<comment type="caution">
    <text evidence="1">The sequence shown here is derived from an EMBL/GenBank/DDBJ whole genome shotgun (WGS) entry which is preliminary data.</text>
</comment>
<dbReference type="EMBL" id="AAHUDZ010000052">
    <property type="protein sequence ID" value="ECA3794952.1"/>
    <property type="molecule type" value="Genomic_DNA"/>
</dbReference>
<proteinExistence type="predicted"/>
<sequence length="44" mass="5099">MFRRIKISYGLIVVLVLLTLIQIISGSPSRTRHWSRSQQRPPGH</sequence>
<gene>
    <name evidence="1" type="ORF">EKG95_24685</name>
</gene>
<accession>A0A5X6EQZ3</accession>
<organism evidence="1">
    <name type="scientific">Salmonella enterica subsp. enterica serovar Aqua</name>
    <dbReference type="NCBI Taxonomy" id="1302615"/>
    <lineage>
        <taxon>Bacteria</taxon>
        <taxon>Pseudomonadati</taxon>
        <taxon>Pseudomonadota</taxon>
        <taxon>Gammaproteobacteria</taxon>
        <taxon>Enterobacterales</taxon>
        <taxon>Enterobacteriaceae</taxon>
        <taxon>Salmonella</taxon>
    </lineage>
</organism>
<evidence type="ECO:0000313" key="1">
    <source>
        <dbReference type="EMBL" id="ECA3794952.1"/>
    </source>
</evidence>
<dbReference type="AlphaFoldDB" id="A0A5X6EQZ3"/>
<protein>
    <submittedName>
        <fullName evidence="1">Uncharacterized protein</fullName>
    </submittedName>
</protein>